<feature type="transmembrane region" description="Helical" evidence="1">
    <location>
        <begin position="149"/>
        <end position="172"/>
    </location>
</feature>
<feature type="transmembrane region" description="Helical" evidence="1">
    <location>
        <begin position="85"/>
        <end position="104"/>
    </location>
</feature>
<proteinExistence type="predicted"/>
<dbReference type="EMBL" id="BJXB01000002">
    <property type="protein sequence ID" value="GEM44989.1"/>
    <property type="molecule type" value="Genomic_DNA"/>
</dbReference>
<gene>
    <name evidence="2" type="ORF">DC3_06240</name>
</gene>
<keyword evidence="1" id="KW-1133">Transmembrane helix</keyword>
<dbReference type="AlphaFoldDB" id="A0A511MWN7"/>
<keyword evidence="1" id="KW-0812">Transmembrane</keyword>
<sequence length="175" mass="19278">MQTLLAALKLPFQITKQAKVLFQTPIQQYGLVLMVTVLIQLALAWLSPDFKWQEGVQGWLGAALSLYLTTLTLGWIGLRVSWVDLLKFSLASGLVFSVLIQGLLILSDPTNPELSFLIWLFSLGSLGAIIWVMCVYCKGISSFYGGSPWGVFWMTVLAGLMSSGLLFVISLLTGW</sequence>
<evidence type="ECO:0000256" key="1">
    <source>
        <dbReference type="SAM" id="Phobius"/>
    </source>
</evidence>
<organism evidence="2 3">
    <name type="scientific">Deinococcus cellulosilyticus (strain DSM 18568 / NBRC 106333 / KACC 11606 / 5516J-15)</name>
    <dbReference type="NCBI Taxonomy" id="1223518"/>
    <lineage>
        <taxon>Bacteria</taxon>
        <taxon>Thermotogati</taxon>
        <taxon>Deinococcota</taxon>
        <taxon>Deinococci</taxon>
        <taxon>Deinococcales</taxon>
        <taxon>Deinococcaceae</taxon>
        <taxon>Deinococcus</taxon>
    </lineage>
</organism>
<keyword evidence="3" id="KW-1185">Reference proteome</keyword>
<evidence type="ECO:0008006" key="4">
    <source>
        <dbReference type="Google" id="ProtNLM"/>
    </source>
</evidence>
<accession>A0A511MWN7</accession>
<name>A0A511MWN7_DEIC1</name>
<reference evidence="2 3" key="1">
    <citation type="submission" date="2019-07" db="EMBL/GenBank/DDBJ databases">
        <title>Whole genome shotgun sequence of Deinococcus cellulosilyticus NBRC 106333.</title>
        <authorList>
            <person name="Hosoyama A."/>
            <person name="Uohara A."/>
            <person name="Ohji S."/>
            <person name="Ichikawa N."/>
        </authorList>
    </citation>
    <scope>NUCLEOTIDE SEQUENCE [LARGE SCALE GENOMIC DNA]</scope>
    <source>
        <strain evidence="2 3">NBRC 106333</strain>
    </source>
</reference>
<feature type="transmembrane region" description="Helical" evidence="1">
    <location>
        <begin position="116"/>
        <end position="137"/>
    </location>
</feature>
<evidence type="ECO:0000313" key="3">
    <source>
        <dbReference type="Proteomes" id="UP000321306"/>
    </source>
</evidence>
<dbReference type="Proteomes" id="UP000321306">
    <property type="component" value="Unassembled WGS sequence"/>
</dbReference>
<protein>
    <recommendedName>
        <fullName evidence="4">Yip1 domain-containing protein</fullName>
    </recommendedName>
</protein>
<comment type="caution">
    <text evidence="2">The sequence shown here is derived from an EMBL/GenBank/DDBJ whole genome shotgun (WGS) entry which is preliminary data.</text>
</comment>
<keyword evidence="1" id="KW-0472">Membrane</keyword>
<feature type="transmembrane region" description="Helical" evidence="1">
    <location>
        <begin position="29"/>
        <end position="47"/>
    </location>
</feature>
<evidence type="ECO:0000313" key="2">
    <source>
        <dbReference type="EMBL" id="GEM44989.1"/>
    </source>
</evidence>
<dbReference type="RefSeq" id="WP_146882213.1">
    <property type="nucleotide sequence ID" value="NZ_BJXB01000002.1"/>
</dbReference>
<feature type="transmembrane region" description="Helical" evidence="1">
    <location>
        <begin position="59"/>
        <end position="78"/>
    </location>
</feature>